<dbReference type="CDD" id="cd06170">
    <property type="entry name" value="LuxR_C_like"/>
    <property type="match status" value="1"/>
</dbReference>
<keyword evidence="1" id="KW-0805">Transcription regulation</keyword>
<dbReference type="InterPro" id="IPR041617">
    <property type="entry name" value="TPR_MalT"/>
</dbReference>
<keyword evidence="3" id="KW-0804">Transcription</keyword>
<dbReference type="RefSeq" id="WP_281043056.1">
    <property type="nucleotide sequence ID" value="NZ_JARYGZ010000001.1"/>
</dbReference>
<dbReference type="PANTHER" id="PTHR44688">
    <property type="entry name" value="DNA-BINDING TRANSCRIPTIONAL ACTIVATOR DEVR_DOSR"/>
    <property type="match status" value="1"/>
</dbReference>
<dbReference type="SUPFAM" id="SSF46894">
    <property type="entry name" value="C-terminal effector domain of the bipartite response regulators"/>
    <property type="match status" value="1"/>
</dbReference>
<dbReference type="Gene3D" id="1.25.40.10">
    <property type="entry name" value="Tetratricopeptide repeat domain"/>
    <property type="match status" value="1"/>
</dbReference>
<dbReference type="SUPFAM" id="SSF52540">
    <property type="entry name" value="P-loop containing nucleoside triphosphate hydrolases"/>
    <property type="match status" value="1"/>
</dbReference>
<dbReference type="InterPro" id="IPR036388">
    <property type="entry name" value="WH-like_DNA-bd_sf"/>
</dbReference>
<dbReference type="PROSITE" id="PS50043">
    <property type="entry name" value="HTH_LUXR_2"/>
    <property type="match status" value="1"/>
</dbReference>
<dbReference type="InterPro" id="IPR016032">
    <property type="entry name" value="Sig_transdc_resp-reg_C-effctor"/>
</dbReference>
<evidence type="ECO:0000313" key="5">
    <source>
        <dbReference type="EMBL" id="MDH7637714.1"/>
    </source>
</evidence>
<dbReference type="Gene3D" id="3.40.50.300">
    <property type="entry name" value="P-loop containing nucleotide triphosphate hydrolases"/>
    <property type="match status" value="1"/>
</dbReference>
<evidence type="ECO:0000256" key="3">
    <source>
        <dbReference type="ARBA" id="ARBA00023163"/>
    </source>
</evidence>
<evidence type="ECO:0000256" key="2">
    <source>
        <dbReference type="ARBA" id="ARBA00023125"/>
    </source>
</evidence>
<gene>
    <name evidence="5" type="ORF">QGN17_03125</name>
</gene>
<feature type="domain" description="HTH luxR-type" evidence="4">
    <location>
        <begin position="823"/>
        <end position="888"/>
    </location>
</feature>
<dbReference type="InterPro" id="IPR000792">
    <property type="entry name" value="Tscrpt_reg_LuxR_C"/>
</dbReference>
<dbReference type="SMART" id="SM00421">
    <property type="entry name" value="HTH_LUXR"/>
    <property type="match status" value="1"/>
</dbReference>
<evidence type="ECO:0000313" key="6">
    <source>
        <dbReference type="Proteomes" id="UP001160625"/>
    </source>
</evidence>
<dbReference type="InterPro" id="IPR011990">
    <property type="entry name" value="TPR-like_helical_dom_sf"/>
</dbReference>
<dbReference type="Pfam" id="PF00196">
    <property type="entry name" value="GerE"/>
    <property type="match status" value="1"/>
</dbReference>
<dbReference type="Proteomes" id="UP001160625">
    <property type="component" value="Unassembled WGS sequence"/>
</dbReference>
<reference evidence="5" key="1">
    <citation type="submission" date="2023-04" db="EMBL/GenBank/DDBJ databases">
        <title>Sphingomonas sp. MAHUQ-71 isolated from rice field.</title>
        <authorList>
            <person name="Huq M.A."/>
        </authorList>
    </citation>
    <scope>NUCLEOTIDE SEQUENCE</scope>
    <source>
        <strain evidence="5">MAHUQ-71</strain>
    </source>
</reference>
<dbReference type="Gene3D" id="1.10.10.10">
    <property type="entry name" value="Winged helix-like DNA-binding domain superfamily/Winged helix DNA-binding domain"/>
    <property type="match status" value="1"/>
</dbReference>
<protein>
    <submittedName>
        <fullName evidence="5">LuxR C-terminal-related transcriptional regulator</fullName>
    </submittedName>
</protein>
<dbReference type="Pfam" id="PF17874">
    <property type="entry name" value="TPR_MalT"/>
    <property type="match status" value="1"/>
</dbReference>
<proteinExistence type="predicted"/>
<dbReference type="InterPro" id="IPR059106">
    <property type="entry name" value="WHD_MalT"/>
</dbReference>
<accession>A0ABT6MZ13</accession>
<evidence type="ECO:0000259" key="4">
    <source>
        <dbReference type="PROSITE" id="PS50043"/>
    </source>
</evidence>
<sequence length="893" mass="100613">MRELIQTKTAPPCWMGDKIRRDDLLRRLDETLEKRLTVIQAPAGYGKTSLLLQWRQHHANDDLLVAWLTLEKDDADPKRLTQYISLALGGAADIEGAAAIPADLPPRAALSAIINRLLREERQVVMIFDDFHRAENPAVAELLRALIRLAPENCHFIVASRDHPWLDQAVLAAEDQLLELRSEHLRFSALETEALLLRNQGIELGPDEVRLIFERTEGWPIALQLMLLSLRRRVDRQQFVERLRGSSQELAAYLSEQVLEALPADVREMVIRTALIDTLTGDLVNLLCEREDGWLMLERLEQQGVFLTPLSEERQAYRYHQLFAEHMRERLARHDMAKYRRLQGIAARWFAGEDNVGQAVDHAIQAQDPVLLSAIVDEVGAWRLIPNGLQDVATRALQALPESILWSTPRLVLMRVYLAIKQGEIGQARADYDRLFKDADAADHSADLWIEIQVVGDTLVEYENGPVTLEDLLAREALLRTLPTNDHLLMGSVCEALAGKYFETGRLERAIDPTLAAREHYQAQGWLYSDIFTRFLEARVRQSQGRLKDAAAILANARGEIEACFGAHSDLAANCAAFEAWLLYDQDRLPEALAVLDWALPHMEQSDGWADVYAAAYLTAARSASADGDIEEARGLLGRARRLARRRRLNQLELLAQLCELELLIERLEADDVANCLAAEIGLDALADDMALESPLFRKAAIAASLCRVKLNLAEGAVPAALDELELLRRWGSEHGCGRLLIDVDLLTACCFHRLGDNGRAQSFFDDAVGAAMFQGIRRPFLDARRFAEPLIKDTLQRAHRVDRFRDQFLKEICRALTAHQGKASTQAGFNPSEIAVLTYLSRGYANKEIARLIEMSPDTVKYRLKWLFRKLGVDNRRDAVIAARERNLVSEA</sequence>
<dbReference type="EMBL" id="JARYGZ010000001">
    <property type="protein sequence ID" value="MDH7637714.1"/>
    <property type="molecule type" value="Genomic_DNA"/>
</dbReference>
<dbReference type="PANTHER" id="PTHR44688:SF16">
    <property type="entry name" value="DNA-BINDING TRANSCRIPTIONAL ACTIVATOR DEVR_DOSR"/>
    <property type="match status" value="1"/>
</dbReference>
<keyword evidence="6" id="KW-1185">Reference proteome</keyword>
<dbReference type="InterPro" id="IPR027417">
    <property type="entry name" value="P-loop_NTPase"/>
</dbReference>
<organism evidence="5 6">
    <name type="scientific">Sphingomonas oryzagri</name>
    <dbReference type="NCBI Taxonomy" id="3042314"/>
    <lineage>
        <taxon>Bacteria</taxon>
        <taxon>Pseudomonadati</taxon>
        <taxon>Pseudomonadota</taxon>
        <taxon>Alphaproteobacteria</taxon>
        <taxon>Sphingomonadales</taxon>
        <taxon>Sphingomonadaceae</taxon>
        <taxon>Sphingomonas</taxon>
    </lineage>
</organism>
<evidence type="ECO:0000256" key="1">
    <source>
        <dbReference type="ARBA" id="ARBA00023015"/>
    </source>
</evidence>
<dbReference type="Pfam" id="PF25873">
    <property type="entry name" value="WHD_MalT"/>
    <property type="match status" value="1"/>
</dbReference>
<keyword evidence="2" id="KW-0238">DNA-binding</keyword>
<name>A0ABT6MZ13_9SPHN</name>
<comment type="caution">
    <text evidence="5">The sequence shown here is derived from an EMBL/GenBank/DDBJ whole genome shotgun (WGS) entry which is preliminary data.</text>
</comment>